<name>A0A2G8KNC7_STIJA</name>
<dbReference type="PROSITE" id="PS50261">
    <property type="entry name" value="G_PROTEIN_RECEP_F2_4"/>
    <property type="match status" value="1"/>
</dbReference>
<dbReference type="PANTHER" id="PTHR47767">
    <property type="entry name" value="ADHESION G PROTEIN-COUPLED RECEPTOR G7"/>
    <property type="match status" value="1"/>
</dbReference>
<dbReference type="Gene3D" id="2.60.220.50">
    <property type="match status" value="1"/>
</dbReference>
<dbReference type="InterPro" id="IPR057244">
    <property type="entry name" value="GAIN_B"/>
</dbReference>
<evidence type="ECO:0000259" key="9">
    <source>
        <dbReference type="PROSITE" id="PS50261"/>
    </source>
</evidence>
<proteinExistence type="predicted"/>
<dbReference type="GO" id="GO:0016020">
    <property type="term" value="C:membrane"/>
    <property type="evidence" value="ECO:0007669"/>
    <property type="project" value="UniProtKB-SubCell"/>
</dbReference>
<dbReference type="Proteomes" id="UP000230750">
    <property type="component" value="Unassembled WGS sequence"/>
</dbReference>
<keyword evidence="2 7" id="KW-0812">Transmembrane</keyword>
<feature type="compositionally biased region" description="Low complexity" evidence="6">
    <location>
        <begin position="31"/>
        <end position="45"/>
    </location>
</feature>
<reference evidence="10 11" key="1">
    <citation type="journal article" date="2017" name="PLoS Biol.">
        <title>The sea cucumber genome provides insights into morphological evolution and visceral regeneration.</title>
        <authorList>
            <person name="Zhang X."/>
            <person name="Sun L."/>
            <person name="Yuan J."/>
            <person name="Sun Y."/>
            <person name="Gao Y."/>
            <person name="Zhang L."/>
            <person name="Li S."/>
            <person name="Dai H."/>
            <person name="Hamel J.F."/>
            <person name="Liu C."/>
            <person name="Yu Y."/>
            <person name="Liu S."/>
            <person name="Lin W."/>
            <person name="Guo K."/>
            <person name="Jin S."/>
            <person name="Xu P."/>
            <person name="Storey K.B."/>
            <person name="Huan P."/>
            <person name="Zhang T."/>
            <person name="Zhou Y."/>
            <person name="Zhang J."/>
            <person name="Lin C."/>
            <person name="Li X."/>
            <person name="Xing L."/>
            <person name="Huo D."/>
            <person name="Sun M."/>
            <person name="Wang L."/>
            <person name="Mercier A."/>
            <person name="Li F."/>
            <person name="Yang H."/>
            <person name="Xiang J."/>
        </authorList>
    </citation>
    <scope>NUCLEOTIDE SEQUENCE [LARGE SCALE GENOMIC DNA]</scope>
    <source>
        <strain evidence="10">Shaxun</strain>
        <tissue evidence="10">Muscle</tissue>
    </source>
</reference>
<feature type="domain" description="GAIN-B" evidence="8">
    <location>
        <begin position="426"/>
        <end position="591"/>
    </location>
</feature>
<accession>A0A2G8KNC7</accession>
<gene>
    <name evidence="10" type="ORF">BSL78_13618</name>
</gene>
<dbReference type="InterPro" id="IPR053066">
    <property type="entry name" value="ADGR_G7"/>
</dbReference>
<keyword evidence="11" id="KW-1185">Reference proteome</keyword>
<feature type="compositionally biased region" description="Basic and acidic residues" evidence="6">
    <location>
        <begin position="124"/>
        <end position="133"/>
    </location>
</feature>
<sequence length="810" mass="87853">MSKSKDSDTGSGSDSRSGSRGSGSKDETGNSGSQPSDESDQGSQSSDEDGTKESGTRDGGSTSSDEDGTKESGTRDGGSTSSDEDGTKESGTRDGGSTSSDEDGTKESGTRDGGSTSSVEDETDKSGSSERESQSTSSKESVTMPSSETESQSTTSKESVTMPRSEPKDSEDDESSDSGQDSQRSDDSSDSKMSDGESRSTGVRSEDSDSSEEVLVVSTQSATVNLTTGLPSATDLTTFAEPCPAENVTISGIDLTFEMTEAGTMANSTQFCPNGTSNFFLPLATRICASPWLDPELTNCFNSSNLEMELALLDQGNITSDNVADVGVILVLASNEPEAISPFGLELILDTLTRIVEVDSESKRVTDSVIGVIDNIIEVNSETLEEVPDVQNIIDLLEKQLSNVQKAPGDYHENRDNVAAIAVKVSRRSLKDGLPYNVSFQGENRKDDDKTFSRTAISIPPSVLYRIPDEDFKTEIPLTFFVFRDTDVFMTSEESDVISPVISAKVDIENVTIRDLPKVSPVVIKFERGSGKESKDSNKDAICVFWDNTNIATGGQWSTEGCETRSEGNDIVCLCNHLTSFALLVRGETESERFVEAYHQVLSIITSVGCYLSVIGLTLCLIMMVASNETKALISADSSRLKLLFYEGQPAWREPISQYTNVQDRPETLGKTRDPGPHEPLPSLIAFYLSFVLGVDRRDNPQMCKVISALIHWFCLASLAWMAVEAFIIYKLIYRFERSNTKHLMLYAIIFAWGKSTTNTGTYSTRAWHERMDGAALTEECWVGLGLQQRSGGWEGWVVGGWMNGCTNYS</sequence>
<keyword evidence="5" id="KW-1015">Disulfide bond</keyword>
<keyword evidence="10" id="KW-0675">Receptor</keyword>
<evidence type="ECO:0000256" key="4">
    <source>
        <dbReference type="ARBA" id="ARBA00023136"/>
    </source>
</evidence>
<evidence type="ECO:0000256" key="2">
    <source>
        <dbReference type="ARBA" id="ARBA00022692"/>
    </source>
</evidence>
<dbReference type="GO" id="GO:0004930">
    <property type="term" value="F:G protein-coupled receptor activity"/>
    <property type="evidence" value="ECO:0007669"/>
    <property type="project" value="InterPro"/>
</dbReference>
<feature type="transmembrane region" description="Helical" evidence="7">
    <location>
        <begin position="601"/>
        <end position="626"/>
    </location>
</feature>
<keyword evidence="3 7" id="KW-1133">Transmembrane helix</keyword>
<dbReference type="PROSITE" id="PS50221">
    <property type="entry name" value="GAIN_B"/>
    <property type="match status" value="1"/>
</dbReference>
<feature type="region of interest" description="Disordered" evidence="6">
    <location>
        <begin position="1"/>
        <end position="215"/>
    </location>
</feature>
<evidence type="ECO:0000256" key="6">
    <source>
        <dbReference type="SAM" id="MobiDB-lite"/>
    </source>
</evidence>
<evidence type="ECO:0000256" key="5">
    <source>
        <dbReference type="ARBA" id="ARBA00023157"/>
    </source>
</evidence>
<feature type="domain" description="G-protein coupled receptors family 2 profile 2" evidence="9">
    <location>
        <begin position="602"/>
        <end position="810"/>
    </location>
</feature>
<feature type="transmembrane region" description="Helical" evidence="7">
    <location>
        <begin position="710"/>
        <end position="733"/>
    </location>
</feature>
<evidence type="ECO:0000313" key="11">
    <source>
        <dbReference type="Proteomes" id="UP000230750"/>
    </source>
</evidence>
<evidence type="ECO:0000259" key="8">
    <source>
        <dbReference type="PROSITE" id="PS50221"/>
    </source>
</evidence>
<evidence type="ECO:0000256" key="1">
    <source>
        <dbReference type="ARBA" id="ARBA00004141"/>
    </source>
</evidence>
<keyword evidence="4 7" id="KW-0472">Membrane</keyword>
<dbReference type="AlphaFoldDB" id="A0A2G8KNC7"/>
<protein>
    <submittedName>
        <fullName evidence="10">Putative EGF-like module-containing mucin-like hormone receptor-like 3</fullName>
    </submittedName>
</protein>
<dbReference type="SMART" id="SM00303">
    <property type="entry name" value="GPS"/>
    <property type="match status" value="1"/>
</dbReference>
<evidence type="ECO:0000313" key="10">
    <source>
        <dbReference type="EMBL" id="PIK49513.1"/>
    </source>
</evidence>
<dbReference type="GO" id="GO:0007166">
    <property type="term" value="P:cell surface receptor signaling pathway"/>
    <property type="evidence" value="ECO:0007669"/>
    <property type="project" value="InterPro"/>
</dbReference>
<dbReference type="EMBL" id="MRZV01000462">
    <property type="protein sequence ID" value="PIK49513.1"/>
    <property type="molecule type" value="Genomic_DNA"/>
</dbReference>
<dbReference type="InterPro" id="IPR000832">
    <property type="entry name" value="GPCR_2_secretin-like"/>
</dbReference>
<dbReference type="OrthoDB" id="8951579at2759"/>
<dbReference type="PANTHER" id="PTHR47767:SF1">
    <property type="entry name" value="ADHESION G PROTEIN-COUPLED RECEPTOR G7"/>
    <property type="match status" value="1"/>
</dbReference>
<comment type="caution">
    <text evidence="10">The sequence shown here is derived from an EMBL/GenBank/DDBJ whole genome shotgun (WGS) entry which is preliminary data.</text>
</comment>
<dbReference type="Pfam" id="PF00002">
    <property type="entry name" value="7tm_2"/>
    <property type="match status" value="1"/>
</dbReference>
<dbReference type="Gene3D" id="1.20.1070.10">
    <property type="entry name" value="Rhodopsin 7-helix transmembrane proteins"/>
    <property type="match status" value="1"/>
</dbReference>
<evidence type="ECO:0000256" key="7">
    <source>
        <dbReference type="SAM" id="Phobius"/>
    </source>
</evidence>
<feature type="compositionally biased region" description="Basic and acidic residues" evidence="6">
    <location>
        <begin position="183"/>
        <end position="198"/>
    </location>
</feature>
<organism evidence="10 11">
    <name type="scientific">Stichopus japonicus</name>
    <name type="common">Sea cucumber</name>
    <dbReference type="NCBI Taxonomy" id="307972"/>
    <lineage>
        <taxon>Eukaryota</taxon>
        <taxon>Metazoa</taxon>
        <taxon>Echinodermata</taxon>
        <taxon>Eleutherozoa</taxon>
        <taxon>Echinozoa</taxon>
        <taxon>Holothuroidea</taxon>
        <taxon>Aspidochirotacea</taxon>
        <taxon>Aspidochirotida</taxon>
        <taxon>Stichopodidae</taxon>
        <taxon>Apostichopus</taxon>
    </lineage>
</organism>
<feature type="compositionally biased region" description="Low complexity" evidence="6">
    <location>
        <begin position="9"/>
        <end position="19"/>
    </location>
</feature>
<dbReference type="STRING" id="307972.A0A2G8KNC7"/>
<comment type="subcellular location">
    <subcellularLocation>
        <location evidence="1">Membrane</location>
        <topology evidence="1">Multi-pass membrane protein</topology>
    </subcellularLocation>
</comment>
<evidence type="ECO:0000256" key="3">
    <source>
        <dbReference type="ARBA" id="ARBA00022989"/>
    </source>
</evidence>
<dbReference type="InterPro" id="IPR046338">
    <property type="entry name" value="GAIN_dom_sf"/>
</dbReference>
<dbReference type="Pfam" id="PF01825">
    <property type="entry name" value="GPS"/>
    <property type="match status" value="1"/>
</dbReference>
<feature type="compositionally biased region" description="Low complexity" evidence="6">
    <location>
        <begin position="134"/>
        <end position="159"/>
    </location>
</feature>
<dbReference type="InterPro" id="IPR000203">
    <property type="entry name" value="GPS"/>
</dbReference>
<dbReference type="InterPro" id="IPR017981">
    <property type="entry name" value="GPCR_2-like_7TM"/>
</dbReference>